<accession>A0A2N0I494</accession>
<organism evidence="2 3">
    <name type="scientific">Novosphingobium kunmingense</name>
    <dbReference type="NCBI Taxonomy" id="1211806"/>
    <lineage>
        <taxon>Bacteria</taxon>
        <taxon>Pseudomonadati</taxon>
        <taxon>Pseudomonadota</taxon>
        <taxon>Alphaproteobacteria</taxon>
        <taxon>Sphingomonadales</taxon>
        <taxon>Sphingomonadaceae</taxon>
        <taxon>Novosphingobium</taxon>
    </lineage>
</organism>
<proteinExistence type="predicted"/>
<sequence length="131" mass="14037">MSDDTVTNKGQPGLGQAALFGLCPDCGARTLMQGLASFAPRCRVCGLDFSRYNVGDGPAAFLTTVIGALVVVLAMVVEFSFEPPWWVHLVLWTPLIVLATILGLRVSKAALLIAEHRRQAREATSSDVVKP</sequence>
<comment type="caution">
    <text evidence="2">The sequence shown here is derived from an EMBL/GenBank/DDBJ whole genome shotgun (WGS) entry which is preliminary data.</text>
</comment>
<evidence type="ECO:0000256" key="1">
    <source>
        <dbReference type="SAM" id="Phobius"/>
    </source>
</evidence>
<gene>
    <name evidence="2" type="ORF">B0I00_1184</name>
</gene>
<name>A0A2N0I494_9SPHN</name>
<keyword evidence="1" id="KW-0812">Transmembrane</keyword>
<dbReference type="EMBL" id="PHUF01000002">
    <property type="protein sequence ID" value="PKB25976.1"/>
    <property type="molecule type" value="Genomic_DNA"/>
</dbReference>
<evidence type="ECO:0000313" key="3">
    <source>
        <dbReference type="Proteomes" id="UP000232587"/>
    </source>
</evidence>
<reference evidence="2 3" key="1">
    <citation type="submission" date="2017-11" db="EMBL/GenBank/DDBJ databases">
        <title>Genomic Encyclopedia of Type Strains, Phase III (KMG-III): the genomes of soil and plant-associated and newly described type strains.</title>
        <authorList>
            <person name="Whitman W."/>
        </authorList>
    </citation>
    <scope>NUCLEOTIDE SEQUENCE [LARGE SCALE GENOMIC DNA]</scope>
    <source>
        <strain evidence="2 3">CGMCC 1.12274</strain>
    </source>
</reference>
<keyword evidence="3" id="KW-1185">Reference proteome</keyword>
<evidence type="ECO:0000313" key="2">
    <source>
        <dbReference type="EMBL" id="PKB25976.1"/>
    </source>
</evidence>
<protein>
    <submittedName>
        <fullName evidence="2">Uncharacterized protein (DUF983 family)</fullName>
    </submittedName>
</protein>
<dbReference type="OrthoDB" id="9799456at2"/>
<keyword evidence="1" id="KW-1133">Transmembrane helix</keyword>
<feature type="transmembrane region" description="Helical" evidence="1">
    <location>
        <begin position="59"/>
        <end position="79"/>
    </location>
</feature>
<dbReference type="Proteomes" id="UP000232587">
    <property type="component" value="Unassembled WGS sequence"/>
</dbReference>
<dbReference type="Pfam" id="PF06170">
    <property type="entry name" value="DUF983"/>
    <property type="match status" value="1"/>
</dbReference>
<dbReference type="InterPro" id="IPR009325">
    <property type="entry name" value="DUF983"/>
</dbReference>
<dbReference type="RefSeq" id="WP_100866362.1">
    <property type="nucleotide sequence ID" value="NZ_PHUF01000002.1"/>
</dbReference>
<keyword evidence="1" id="KW-0472">Membrane</keyword>
<feature type="transmembrane region" description="Helical" evidence="1">
    <location>
        <begin position="85"/>
        <end position="104"/>
    </location>
</feature>
<dbReference type="AlphaFoldDB" id="A0A2N0I494"/>